<comment type="caution">
    <text evidence="13">The sequence shown here is derived from an EMBL/GenBank/DDBJ whole genome shotgun (WGS) entry which is preliminary data.</text>
</comment>
<keyword evidence="4" id="KW-0547">Nucleotide-binding</keyword>
<evidence type="ECO:0000313" key="13">
    <source>
        <dbReference type="EMBL" id="EJK57230.1"/>
    </source>
</evidence>
<dbReference type="GO" id="GO:0030332">
    <property type="term" value="F:cyclin binding"/>
    <property type="evidence" value="ECO:0007669"/>
    <property type="project" value="TreeGrafter"/>
</dbReference>
<dbReference type="InterPro" id="IPR050108">
    <property type="entry name" value="CDK"/>
</dbReference>
<dbReference type="SUPFAM" id="SSF56112">
    <property type="entry name" value="Protein kinase-like (PK-like)"/>
    <property type="match status" value="1"/>
</dbReference>
<dbReference type="GO" id="GO:0005634">
    <property type="term" value="C:nucleus"/>
    <property type="evidence" value="ECO:0007669"/>
    <property type="project" value="TreeGrafter"/>
</dbReference>
<dbReference type="GO" id="GO:0010389">
    <property type="term" value="P:regulation of G2/M transition of mitotic cell cycle"/>
    <property type="evidence" value="ECO:0007669"/>
    <property type="project" value="TreeGrafter"/>
</dbReference>
<dbReference type="Gene3D" id="1.10.510.10">
    <property type="entry name" value="Transferase(Phosphotransferase) domain 1"/>
    <property type="match status" value="1"/>
</dbReference>
<dbReference type="eggNOG" id="KOG0594">
    <property type="taxonomic scope" value="Eukaryota"/>
</dbReference>
<keyword evidence="6" id="KW-0067">ATP-binding</keyword>
<evidence type="ECO:0000256" key="2">
    <source>
        <dbReference type="ARBA" id="ARBA00022527"/>
    </source>
</evidence>
<keyword evidence="5" id="KW-0418">Kinase</keyword>
<evidence type="ECO:0000256" key="9">
    <source>
        <dbReference type="ARBA" id="ARBA00041902"/>
    </source>
</evidence>
<comment type="subunit">
    <text evidence="7">May form a complex composed of at least the catalytic subunit CRK2 and a cyclin.</text>
</comment>
<dbReference type="OMA" id="ERCERNC"/>
<dbReference type="EMBL" id="AGNL01029009">
    <property type="protein sequence ID" value="EJK57230.1"/>
    <property type="molecule type" value="Genomic_DNA"/>
</dbReference>
<dbReference type="Proteomes" id="UP000266841">
    <property type="component" value="Unassembled WGS sequence"/>
</dbReference>
<keyword evidence="14" id="KW-1185">Reference proteome</keyword>
<dbReference type="InterPro" id="IPR000719">
    <property type="entry name" value="Prot_kinase_dom"/>
</dbReference>
<dbReference type="Gene3D" id="1.10.472.10">
    <property type="entry name" value="Cyclin-like"/>
    <property type="match status" value="1"/>
</dbReference>
<dbReference type="OrthoDB" id="422362at2759"/>
<proteinExistence type="predicted"/>
<dbReference type="PANTHER" id="PTHR24056">
    <property type="entry name" value="CELL DIVISION PROTEIN KINASE"/>
    <property type="match status" value="1"/>
</dbReference>
<evidence type="ECO:0000256" key="4">
    <source>
        <dbReference type="ARBA" id="ARBA00022741"/>
    </source>
</evidence>
<dbReference type="PROSITE" id="PS50011">
    <property type="entry name" value="PROTEIN_KINASE_DOM"/>
    <property type="match status" value="1"/>
</dbReference>
<feature type="compositionally biased region" description="Basic and acidic residues" evidence="11">
    <location>
        <begin position="1329"/>
        <end position="1342"/>
    </location>
</feature>
<dbReference type="SMART" id="SM00220">
    <property type="entry name" value="S_TKc"/>
    <property type="match status" value="1"/>
</dbReference>
<dbReference type="GO" id="GO:0000082">
    <property type="term" value="P:G1/S transition of mitotic cell cycle"/>
    <property type="evidence" value="ECO:0007669"/>
    <property type="project" value="TreeGrafter"/>
</dbReference>
<accession>K0RW98</accession>
<dbReference type="GO" id="GO:0000307">
    <property type="term" value="C:cyclin-dependent protein kinase holoenzyme complex"/>
    <property type="evidence" value="ECO:0007669"/>
    <property type="project" value="TreeGrafter"/>
</dbReference>
<evidence type="ECO:0000256" key="10">
    <source>
        <dbReference type="ARBA" id="ARBA00042858"/>
    </source>
</evidence>
<evidence type="ECO:0000256" key="8">
    <source>
        <dbReference type="ARBA" id="ARBA00039612"/>
    </source>
</evidence>
<dbReference type="GO" id="GO:0005524">
    <property type="term" value="F:ATP binding"/>
    <property type="evidence" value="ECO:0007669"/>
    <property type="project" value="UniProtKB-KW"/>
</dbReference>
<evidence type="ECO:0000256" key="3">
    <source>
        <dbReference type="ARBA" id="ARBA00022679"/>
    </source>
</evidence>
<evidence type="ECO:0000256" key="6">
    <source>
        <dbReference type="ARBA" id="ARBA00022840"/>
    </source>
</evidence>
<dbReference type="InterPro" id="IPR036915">
    <property type="entry name" value="Cyclin-like_sf"/>
</dbReference>
<name>K0RW98_THAOC</name>
<feature type="compositionally biased region" description="Basic and acidic residues" evidence="11">
    <location>
        <begin position="984"/>
        <end position="993"/>
    </location>
</feature>
<dbReference type="GO" id="GO:0005737">
    <property type="term" value="C:cytoplasm"/>
    <property type="evidence" value="ECO:0007669"/>
    <property type="project" value="TreeGrafter"/>
</dbReference>
<sequence length="1379" mass="153161">MLWKVVVSGMDVRKAVDWLQKMEQRITNDLSADAASAPGTLLNHGGVSAKPIQTEIILPRIVVDEVKRRFFTMKGYCYNVDVTFTHSDSKSKQFAKLSLGAGTIGEMERALDYLYGELSSMCLAARAPMTNMGVYTNLGFLGGELSHEDYRLLFYDDETKLSRSAATSSKPKNECTEDLDSSTFAVAFQQLNRCSIWVQSEQDMGRVLNNRVINESSPHKPRRIYFGVNPNRVSQLWGFLTSRVADLKRGVRFLHLDKDRIYQPSLLEPIRKNGNKSGCNYFFDFVRQTTGASVSIDSITNCHLRIDGGDITKNKRHADFEVDDKVELAEELIWLQVELLRDHHIRKQRWGFGRDWALLLDDDFSSKRRGAAVSNDDDSTVATGTSVSKLTSTAEALRLSDNRAVGTACLEMSEIVNSAGLSEKVAAHACIIFYRYINLNDPATINSNFKLRDIQLATLFIANKAQKVTKWKRLDTVLEHAYKIFYPGSLFNPDSEEAKNWERRVIKAEMSVLTALQYDVFWPGVDWVINAVAGTKAMAEPLAENTMGLALSGHVLAAGPVLWLKYGPKYAFAAVAGFLQIDIEPLFRALSLQPLTVSHAAELIYNSCQALSKVKRSVSHQSKCHELFSDSKLKQMSSNIQLVQKDCANYISKNQGQTIDDSKFVSSPAYKEVSERAKLRRVFRGVQSEPVQEKILPALSKITFESKCTIRFSDGALEGTNDIVLEGNWKSLAIAVELLCYIVPDLPTPVPFEQSTATNAMLYSALSGVNSPRETRPAREGPIIKQVKTEPGLMDIAEIDGKHGWYGTFESSDNCDAGWKTCVAASAPQEHLNAAGLRWWVPNQYGPSMSGSICEIFSNPRILDRSESSGGGNTTAIALLAQSFFGSQSYFETKYPSLAACLHSSSDDPEKGRNIALSLQRWPAEKTAAKEKATTKDDKMEMGYSVAALQEMQLLHQLHFLIPSPQGHPNFVLPLAIALDSDADNSKGEKPSEEGPASAIGSSSNRSAETDILVMLERNKSQVSGKKQITHGSHLVLEPTPINLQKVMSRYQRKSGGGKILPPNVLASWCHDILSAISFCHSNHIVLRSMLPDQIYLDHSGTAKLSGLSKIMVLHGKDRTKDFNPLKFVRSKKGKGKSSDDVEPFAAPELLLGGTRHTKETDMWAFGALTANLLLGKQLFPGKDRVSKMTQVFKIVGVPDKGNYEHAKRFPYYSRNMHVIGDGGKKKKYVRGVEKALRHMVKSFESDAQEDFAGLTNLLDGLLHLDPKKRMSADEALRHPYFMNHLAQVELKEYRENYVKDWLDLKENVLTKGKSPVSTLKETLANGEAKSKKNGEGEETPKGRAFLFDTSTLDGDGDELYNLDDLLGGSAKRPKYADD</sequence>
<dbReference type="Pfam" id="PF00069">
    <property type="entry name" value="Pkinase"/>
    <property type="match status" value="1"/>
</dbReference>
<organism evidence="13 14">
    <name type="scientific">Thalassiosira oceanica</name>
    <name type="common">Marine diatom</name>
    <dbReference type="NCBI Taxonomy" id="159749"/>
    <lineage>
        <taxon>Eukaryota</taxon>
        <taxon>Sar</taxon>
        <taxon>Stramenopiles</taxon>
        <taxon>Ochrophyta</taxon>
        <taxon>Bacillariophyta</taxon>
        <taxon>Coscinodiscophyceae</taxon>
        <taxon>Thalassiosirophycidae</taxon>
        <taxon>Thalassiosirales</taxon>
        <taxon>Thalassiosiraceae</taxon>
        <taxon>Thalassiosira</taxon>
    </lineage>
</organism>
<dbReference type="EC" id="2.7.11.22" evidence="1"/>
<evidence type="ECO:0000256" key="5">
    <source>
        <dbReference type="ARBA" id="ARBA00022777"/>
    </source>
</evidence>
<evidence type="ECO:0000313" key="14">
    <source>
        <dbReference type="Proteomes" id="UP000266841"/>
    </source>
</evidence>
<keyword evidence="3" id="KW-0808">Transferase</keyword>
<feature type="region of interest" description="Disordered" evidence="11">
    <location>
        <begin position="983"/>
        <end position="1006"/>
    </location>
</feature>
<feature type="domain" description="Protein kinase" evidence="12">
    <location>
        <begin position="863"/>
        <end position="1282"/>
    </location>
</feature>
<keyword evidence="2" id="KW-0723">Serine/threonine-protein kinase</keyword>
<dbReference type="GO" id="GO:0007165">
    <property type="term" value="P:signal transduction"/>
    <property type="evidence" value="ECO:0007669"/>
    <property type="project" value="TreeGrafter"/>
</dbReference>
<dbReference type="InterPro" id="IPR011009">
    <property type="entry name" value="Kinase-like_dom_sf"/>
</dbReference>
<feature type="region of interest" description="Disordered" evidence="11">
    <location>
        <begin position="1323"/>
        <end position="1355"/>
    </location>
</feature>
<evidence type="ECO:0000259" key="12">
    <source>
        <dbReference type="PROSITE" id="PS50011"/>
    </source>
</evidence>
<evidence type="ECO:0000256" key="7">
    <source>
        <dbReference type="ARBA" id="ARBA00038543"/>
    </source>
</evidence>
<dbReference type="SUPFAM" id="SSF47954">
    <property type="entry name" value="Cyclin-like"/>
    <property type="match status" value="1"/>
</dbReference>
<evidence type="ECO:0000256" key="11">
    <source>
        <dbReference type="SAM" id="MobiDB-lite"/>
    </source>
</evidence>
<dbReference type="PANTHER" id="PTHR24056:SF254">
    <property type="entry name" value="CYCLIN-DEPENDENT KINASE 2"/>
    <property type="match status" value="1"/>
</dbReference>
<evidence type="ECO:0000256" key="1">
    <source>
        <dbReference type="ARBA" id="ARBA00012425"/>
    </source>
</evidence>
<dbReference type="GO" id="GO:0010468">
    <property type="term" value="P:regulation of gene expression"/>
    <property type="evidence" value="ECO:0007669"/>
    <property type="project" value="TreeGrafter"/>
</dbReference>
<reference evidence="13 14" key="1">
    <citation type="journal article" date="2012" name="Genome Biol.">
        <title>Genome and low-iron response of an oceanic diatom adapted to chronic iron limitation.</title>
        <authorList>
            <person name="Lommer M."/>
            <person name="Specht M."/>
            <person name="Roy A.S."/>
            <person name="Kraemer L."/>
            <person name="Andreson R."/>
            <person name="Gutowska M.A."/>
            <person name="Wolf J."/>
            <person name="Bergner S.V."/>
            <person name="Schilhabel M.B."/>
            <person name="Klostermeier U.C."/>
            <person name="Beiko R.G."/>
            <person name="Rosenstiel P."/>
            <person name="Hippler M."/>
            <person name="Laroche J."/>
        </authorList>
    </citation>
    <scope>NUCLEOTIDE SEQUENCE [LARGE SCALE GENOMIC DNA]</scope>
    <source>
        <strain evidence="13 14">CCMP1005</strain>
    </source>
</reference>
<protein>
    <recommendedName>
        <fullName evidence="8">Cyclin-dependent kinase 2 homolog</fullName>
        <ecNumber evidence="1">2.7.11.22</ecNumber>
    </recommendedName>
    <alternativeName>
        <fullName evidence="9">Cell division control protein 2 homolog</fullName>
    </alternativeName>
    <alternativeName>
        <fullName evidence="10">cdc2-related kinase 2</fullName>
    </alternativeName>
</protein>
<gene>
    <name evidence="13" type="ORF">THAOC_22753</name>
</gene>
<dbReference type="GO" id="GO:0004693">
    <property type="term" value="F:cyclin-dependent protein serine/threonine kinase activity"/>
    <property type="evidence" value="ECO:0007669"/>
    <property type="project" value="UniProtKB-EC"/>
</dbReference>